<protein>
    <submittedName>
        <fullName evidence="4">NAD(P)H-quinone oxidoreductase</fullName>
    </submittedName>
</protein>
<evidence type="ECO:0000256" key="2">
    <source>
        <dbReference type="ARBA" id="ARBA00023002"/>
    </source>
</evidence>
<dbReference type="CDD" id="cd05276">
    <property type="entry name" value="p53_inducible_oxidoreductase"/>
    <property type="match status" value="1"/>
</dbReference>
<dbReference type="InterPro" id="IPR020843">
    <property type="entry name" value="ER"/>
</dbReference>
<evidence type="ECO:0000313" key="4">
    <source>
        <dbReference type="EMBL" id="MDM7861054.1"/>
    </source>
</evidence>
<reference evidence="4 5" key="1">
    <citation type="submission" date="2023-06" db="EMBL/GenBank/DDBJ databases">
        <title>Alteromonas sp. ASW11-36 isolated from intertidal sand.</title>
        <authorList>
            <person name="Li Y."/>
        </authorList>
    </citation>
    <scope>NUCLEOTIDE SEQUENCE [LARGE SCALE GENOMIC DNA]</scope>
    <source>
        <strain evidence="4 5">ASW11-36</strain>
    </source>
</reference>
<dbReference type="Gene3D" id="3.40.50.720">
    <property type="entry name" value="NAD(P)-binding Rossmann-like Domain"/>
    <property type="match status" value="1"/>
</dbReference>
<name>A0ABT7SXY7_9ALTE</name>
<evidence type="ECO:0000256" key="1">
    <source>
        <dbReference type="ARBA" id="ARBA00022857"/>
    </source>
</evidence>
<accession>A0ABT7SXY7</accession>
<dbReference type="PANTHER" id="PTHR48106:SF8">
    <property type="entry name" value="OS02G0805600 PROTEIN"/>
    <property type="match status" value="1"/>
</dbReference>
<dbReference type="InterPro" id="IPR014189">
    <property type="entry name" value="Quinone_OxRdtase_PIG3"/>
</dbReference>
<evidence type="ECO:0000259" key="3">
    <source>
        <dbReference type="SMART" id="SM00829"/>
    </source>
</evidence>
<dbReference type="SUPFAM" id="SSF51735">
    <property type="entry name" value="NAD(P)-binding Rossmann-fold domains"/>
    <property type="match status" value="1"/>
</dbReference>
<dbReference type="EMBL" id="JAUCBP010000007">
    <property type="protein sequence ID" value="MDM7861054.1"/>
    <property type="molecule type" value="Genomic_DNA"/>
</dbReference>
<dbReference type="SUPFAM" id="SSF50129">
    <property type="entry name" value="GroES-like"/>
    <property type="match status" value="1"/>
</dbReference>
<dbReference type="RefSeq" id="WP_289365374.1">
    <property type="nucleotide sequence ID" value="NZ_JAUCBP010000007.1"/>
</dbReference>
<organism evidence="4 5">
    <name type="scientific">Alteromonas arenosi</name>
    <dbReference type="NCBI Taxonomy" id="3055817"/>
    <lineage>
        <taxon>Bacteria</taxon>
        <taxon>Pseudomonadati</taxon>
        <taxon>Pseudomonadota</taxon>
        <taxon>Gammaproteobacteria</taxon>
        <taxon>Alteromonadales</taxon>
        <taxon>Alteromonadaceae</taxon>
        <taxon>Alteromonas/Salinimonas group</taxon>
        <taxon>Alteromonas</taxon>
    </lineage>
</organism>
<keyword evidence="2" id="KW-0560">Oxidoreductase</keyword>
<feature type="domain" description="Enoyl reductase (ER)" evidence="3">
    <location>
        <begin position="12"/>
        <end position="322"/>
    </location>
</feature>
<dbReference type="SMART" id="SM00829">
    <property type="entry name" value="PKS_ER"/>
    <property type="match status" value="1"/>
</dbReference>
<proteinExistence type="predicted"/>
<dbReference type="InterPro" id="IPR013154">
    <property type="entry name" value="ADH-like_N"/>
</dbReference>
<dbReference type="Gene3D" id="3.90.180.10">
    <property type="entry name" value="Medium-chain alcohol dehydrogenases, catalytic domain"/>
    <property type="match status" value="1"/>
</dbReference>
<dbReference type="PANTHER" id="PTHR48106">
    <property type="entry name" value="QUINONE OXIDOREDUCTASE PIG3-RELATED"/>
    <property type="match status" value="1"/>
</dbReference>
<dbReference type="NCBIfam" id="TIGR02824">
    <property type="entry name" value="quinone_pig3"/>
    <property type="match status" value="1"/>
</dbReference>
<dbReference type="Proteomes" id="UP001234343">
    <property type="component" value="Unassembled WGS sequence"/>
</dbReference>
<comment type="caution">
    <text evidence="4">The sequence shown here is derived from an EMBL/GenBank/DDBJ whole genome shotgun (WGS) entry which is preliminary data.</text>
</comment>
<dbReference type="InterPro" id="IPR011032">
    <property type="entry name" value="GroES-like_sf"/>
</dbReference>
<keyword evidence="5" id="KW-1185">Reference proteome</keyword>
<keyword evidence="1" id="KW-0521">NADP</keyword>
<dbReference type="Pfam" id="PF08240">
    <property type="entry name" value="ADH_N"/>
    <property type="match status" value="1"/>
</dbReference>
<dbReference type="InterPro" id="IPR013149">
    <property type="entry name" value="ADH-like_C"/>
</dbReference>
<evidence type="ECO:0000313" key="5">
    <source>
        <dbReference type="Proteomes" id="UP001234343"/>
    </source>
</evidence>
<gene>
    <name evidence="4" type="ORF">QTP81_10645</name>
</gene>
<sequence>MAKTMDYISVTGSGQLVLAQGERPNCTPNEVLIQVCAFGINRADTLQRQGKYPPPKGESTILGLEVSGTIVAVGNAVSNWQVGDEVCALLAGGGYAQYVNVDQGLLIPRIQRFSLAECAGLPEVFVTAYQALFALGKLEPGNKVLVHAGASGVGLAAIQLATAAKCEVAVTASNDEKLAICAENGAKHTINYTTSDFVDELKSSNFNPDVIVDFVGGDYLTRNLRILNTDGRIIYLAMLGGRYSEMDMALLLGKRATVQGSTLRNRSLEYKRKLVSDFWQRFGSGFDLGELTVNVYSLIAVTDIEQAHQRIESNQTHGKLIITWEH</sequence>
<dbReference type="InterPro" id="IPR036291">
    <property type="entry name" value="NAD(P)-bd_dom_sf"/>
</dbReference>
<dbReference type="Pfam" id="PF00107">
    <property type="entry name" value="ADH_zinc_N"/>
    <property type="match status" value="1"/>
</dbReference>